<protein>
    <submittedName>
        <fullName evidence="3">SWI/SNF and RSC complex subunit Ssr3</fullName>
        <ecNumber evidence="3">2.7.11.1</ecNumber>
    </submittedName>
</protein>
<feature type="domain" description="DM2" evidence="2">
    <location>
        <begin position="175"/>
        <end position="256"/>
    </location>
</feature>
<dbReference type="SUPFAM" id="SSF47592">
    <property type="entry name" value="SWIB/MDM2 domain"/>
    <property type="match status" value="1"/>
</dbReference>
<dbReference type="EMBL" id="JANBPU010000204">
    <property type="protein sequence ID" value="KAJ1914324.1"/>
    <property type="molecule type" value="Genomic_DNA"/>
</dbReference>
<dbReference type="InterPro" id="IPR036885">
    <property type="entry name" value="SWIB_MDM2_dom_sf"/>
</dbReference>
<feature type="compositionally biased region" description="Low complexity" evidence="1">
    <location>
        <begin position="24"/>
        <end position="36"/>
    </location>
</feature>
<dbReference type="CDD" id="cd10568">
    <property type="entry name" value="SWIB_like"/>
    <property type="match status" value="1"/>
</dbReference>
<dbReference type="Proteomes" id="UP001150538">
    <property type="component" value="Unassembled WGS sequence"/>
</dbReference>
<accession>A0A9W7ZZV0</accession>
<comment type="caution">
    <text evidence="3">The sequence shown here is derived from an EMBL/GenBank/DDBJ whole genome shotgun (WGS) entry which is preliminary data.</text>
</comment>
<dbReference type="PROSITE" id="PS51925">
    <property type="entry name" value="SWIB_MDM2"/>
    <property type="match status" value="1"/>
</dbReference>
<dbReference type="InterPro" id="IPR019835">
    <property type="entry name" value="SWIB_domain"/>
</dbReference>
<dbReference type="EC" id="2.7.11.1" evidence="3"/>
<feature type="region of interest" description="Disordered" evidence="1">
    <location>
        <begin position="14"/>
        <end position="64"/>
    </location>
</feature>
<keyword evidence="3" id="KW-0808">Transferase</keyword>
<dbReference type="OrthoDB" id="10263741at2759"/>
<evidence type="ECO:0000313" key="3">
    <source>
        <dbReference type="EMBL" id="KAJ1914324.1"/>
    </source>
</evidence>
<keyword evidence="4" id="KW-1185">Reference proteome</keyword>
<name>A0A9W7ZZV0_9FUNG</name>
<feature type="compositionally biased region" description="Basic and acidic residues" evidence="1">
    <location>
        <begin position="37"/>
        <end position="55"/>
    </location>
</feature>
<proteinExistence type="predicted"/>
<sequence length="428" mass="47807">MPRRKRTLRVFVSNLAANQNRPLTKTTNATNKGGNTTEKEDMAVETGDETKKGENEDPTAGEEININDDEIPSWTLKIEGRLIDPPGTTWKNRPAPRKFTEFIKSMVVEFDRDPNQYKDNTVNWVNPAINPANLTNTAAAAGGGGGTFEQQDGFEIKRMGDQNVKAKIILQLKSPVEKYEISSPKLRELLNIEAGQTVTRATVIRSLWHYIKKNDLQDSNNPELVKCDSNLKSVFGGAPNISFTRIPELLRQFYAPPRPVVIDYEIRVDSGTAVHRPQFAYDIQVEAEEPFKHKLGPLGSLQVQQREVSHLDEQIGQLLQNIHNSRQKRDFLRKFSQDPAGCINQWIDSQAKDLETLLGSRRDGFEAAAGSLGVGLTSTASKTKLYSEPWVEEALYHYLYAKSQDRLFDKGANNAAGTGVNTPGGRQL</sequence>
<reference evidence="3" key="1">
    <citation type="submission" date="2022-07" db="EMBL/GenBank/DDBJ databases">
        <title>Phylogenomic reconstructions and comparative analyses of Kickxellomycotina fungi.</title>
        <authorList>
            <person name="Reynolds N.K."/>
            <person name="Stajich J.E."/>
            <person name="Barry K."/>
            <person name="Grigoriev I.V."/>
            <person name="Crous P."/>
            <person name="Smith M.E."/>
        </authorList>
    </citation>
    <scope>NUCLEOTIDE SEQUENCE</scope>
    <source>
        <strain evidence="3">NBRC 100468</strain>
    </source>
</reference>
<dbReference type="GO" id="GO:0004674">
    <property type="term" value="F:protein serine/threonine kinase activity"/>
    <property type="evidence" value="ECO:0007669"/>
    <property type="project" value="UniProtKB-EC"/>
</dbReference>
<organism evidence="3 4">
    <name type="scientific">Mycoemilia scoparia</name>
    <dbReference type="NCBI Taxonomy" id="417184"/>
    <lineage>
        <taxon>Eukaryota</taxon>
        <taxon>Fungi</taxon>
        <taxon>Fungi incertae sedis</taxon>
        <taxon>Zoopagomycota</taxon>
        <taxon>Kickxellomycotina</taxon>
        <taxon>Kickxellomycetes</taxon>
        <taxon>Kickxellales</taxon>
        <taxon>Kickxellaceae</taxon>
        <taxon>Mycoemilia</taxon>
    </lineage>
</organism>
<evidence type="ECO:0000256" key="1">
    <source>
        <dbReference type="SAM" id="MobiDB-lite"/>
    </source>
</evidence>
<dbReference type="AlphaFoldDB" id="A0A9W7ZZV0"/>
<dbReference type="PANTHER" id="PTHR13844">
    <property type="entry name" value="SWI/SNF-RELATED MATRIX-ASSOCIATED ACTIN-DEPENDENT REGULATOR OF CHROMATIN SUBFAMILY D"/>
    <property type="match status" value="1"/>
</dbReference>
<dbReference type="Pfam" id="PF02201">
    <property type="entry name" value="SWIB"/>
    <property type="match status" value="1"/>
</dbReference>
<evidence type="ECO:0000259" key="2">
    <source>
        <dbReference type="PROSITE" id="PS51925"/>
    </source>
</evidence>
<evidence type="ECO:0000313" key="4">
    <source>
        <dbReference type="Proteomes" id="UP001150538"/>
    </source>
</evidence>
<dbReference type="Gene3D" id="1.10.245.10">
    <property type="entry name" value="SWIB/MDM2 domain"/>
    <property type="match status" value="1"/>
</dbReference>
<dbReference type="InterPro" id="IPR003121">
    <property type="entry name" value="SWIB_MDM2_domain"/>
</dbReference>
<gene>
    <name evidence="3" type="primary">ssr3</name>
    <name evidence="3" type="ORF">H4219_004844</name>
</gene>
<dbReference type="SMART" id="SM00151">
    <property type="entry name" value="SWIB"/>
    <property type="match status" value="1"/>
</dbReference>